<evidence type="ECO:0000256" key="6">
    <source>
        <dbReference type="ARBA" id="ARBA00022932"/>
    </source>
</evidence>
<keyword evidence="11" id="KW-1185">Reference proteome</keyword>
<dbReference type="InterPro" id="IPR005790">
    <property type="entry name" value="DNA_polIII_delta"/>
</dbReference>
<dbReference type="SUPFAM" id="SSF48019">
    <property type="entry name" value="post-AAA+ oligomerization domain-like"/>
    <property type="match status" value="1"/>
</dbReference>
<dbReference type="InterPro" id="IPR010372">
    <property type="entry name" value="DNA_pol3_delta_N"/>
</dbReference>
<comment type="catalytic activity">
    <reaction evidence="8">
        <text>DNA(n) + a 2'-deoxyribonucleoside 5'-triphosphate = DNA(n+1) + diphosphate</text>
        <dbReference type="Rhea" id="RHEA:22508"/>
        <dbReference type="Rhea" id="RHEA-COMP:17339"/>
        <dbReference type="Rhea" id="RHEA-COMP:17340"/>
        <dbReference type="ChEBI" id="CHEBI:33019"/>
        <dbReference type="ChEBI" id="CHEBI:61560"/>
        <dbReference type="ChEBI" id="CHEBI:173112"/>
        <dbReference type="EC" id="2.7.7.7"/>
    </reaction>
</comment>
<dbReference type="GO" id="GO:0003887">
    <property type="term" value="F:DNA-directed DNA polymerase activity"/>
    <property type="evidence" value="ECO:0007669"/>
    <property type="project" value="UniProtKB-KW"/>
</dbReference>
<dbReference type="AlphaFoldDB" id="A0A939ES82"/>
<sequence>MTALKAGEIDRFLNQPPKGGVCVLIYGPDTGLVNERASLLVAKASEGDDDPFNQIKIDASDIVSDPTRLMDEALTIPLFGGQRIIWVKDAGGKNLAPAVTPLLKLNDLTALIVIEAGDLKKGVGLRKLFEADRQAVAIPCYADTERDVDQLIDQETRASNLTISREARASLHSLLGADRMASRGELKKLCLYALQKERIETEDVEAIIGDASAFETSELIDATALGNLPELDHGLERLDAAGSNASVIAGQALTHFHMLHRMRGLTDKGTSAKDVVDGARPPIFFKRRAAIVRQLSLWPREDLEKAAERLAEAQKVSRLNDGLGTAVLSETLLTLARVARLRAQRRR</sequence>
<evidence type="ECO:0000256" key="2">
    <source>
        <dbReference type="ARBA" id="ARBA00017703"/>
    </source>
</evidence>
<dbReference type="Pfam" id="PF06144">
    <property type="entry name" value="DNA_pol3_delta"/>
    <property type="match status" value="1"/>
</dbReference>
<dbReference type="RefSeq" id="WP_206943864.1">
    <property type="nucleotide sequence ID" value="NZ_JAFLNF010000009.1"/>
</dbReference>
<gene>
    <name evidence="10" type="ORF">J0X15_18105</name>
</gene>
<dbReference type="Proteomes" id="UP000664779">
    <property type="component" value="Unassembled WGS sequence"/>
</dbReference>
<name>A0A939ES82_9HYPH</name>
<evidence type="ECO:0000256" key="5">
    <source>
        <dbReference type="ARBA" id="ARBA00022705"/>
    </source>
</evidence>
<dbReference type="EMBL" id="JAFLNF010000009">
    <property type="protein sequence ID" value="MBO0347147.1"/>
    <property type="molecule type" value="Genomic_DNA"/>
</dbReference>
<evidence type="ECO:0000313" key="11">
    <source>
        <dbReference type="Proteomes" id="UP000664779"/>
    </source>
</evidence>
<dbReference type="NCBIfam" id="TIGR01128">
    <property type="entry name" value="holA"/>
    <property type="match status" value="1"/>
</dbReference>
<comment type="similarity">
    <text evidence="7">Belongs to the DNA polymerase HolA subunit family.</text>
</comment>
<organism evidence="10 11">
    <name type="scientific">Roseibium limicola</name>
    <dbReference type="NCBI Taxonomy" id="2816037"/>
    <lineage>
        <taxon>Bacteria</taxon>
        <taxon>Pseudomonadati</taxon>
        <taxon>Pseudomonadota</taxon>
        <taxon>Alphaproteobacteria</taxon>
        <taxon>Hyphomicrobiales</taxon>
        <taxon>Stappiaceae</taxon>
        <taxon>Roseibium</taxon>
    </lineage>
</organism>
<evidence type="ECO:0000256" key="8">
    <source>
        <dbReference type="ARBA" id="ARBA00049244"/>
    </source>
</evidence>
<dbReference type="Gene3D" id="1.10.8.60">
    <property type="match status" value="1"/>
</dbReference>
<protein>
    <recommendedName>
        <fullName evidence="2">DNA polymerase III subunit delta</fullName>
        <ecNumber evidence="1">2.7.7.7</ecNumber>
    </recommendedName>
</protein>
<dbReference type="GO" id="GO:0009360">
    <property type="term" value="C:DNA polymerase III complex"/>
    <property type="evidence" value="ECO:0007669"/>
    <property type="project" value="InterPro"/>
</dbReference>
<evidence type="ECO:0000256" key="3">
    <source>
        <dbReference type="ARBA" id="ARBA00022679"/>
    </source>
</evidence>
<keyword evidence="4" id="KW-0548">Nucleotidyltransferase</keyword>
<feature type="domain" description="DNA polymerase III delta N-terminal" evidence="9">
    <location>
        <begin position="24"/>
        <end position="102"/>
    </location>
</feature>
<dbReference type="PANTHER" id="PTHR34388">
    <property type="entry name" value="DNA POLYMERASE III SUBUNIT DELTA"/>
    <property type="match status" value="1"/>
</dbReference>
<evidence type="ECO:0000259" key="9">
    <source>
        <dbReference type="Pfam" id="PF06144"/>
    </source>
</evidence>
<evidence type="ECO:0000313" key="10">
    <source>
        <dbReference type="EMBL" id="MBO0347147.1"/>
    </source>
</evidence>
<keyword evidence="5" id="KW-0235">DNA replication</keyword>
<keyword evidence="6" id="KW-0239">DNA-directed DNA polymerase</keyword>
<evidence type="ECO:0000256" key="7">
    <source>
        <dbReference type="ARBA" id="ARBA00034754"/>
    </source>
</evidence>
<dbReference type="Gene3D" id="1.20.272.10">
    <property type="match status" value="1"/>
</dbReference>
<dbReference type="PANTHER" id="PTHR34388:SF1">
    <property type="entry name" value="DNA POLYMERASE III SUBUNIT DELTA"/>
    <property type="match status" value="1"/>
</dbReference>
<dbReference type="Gene3D" id="3.40.50.300">
    <property type="entry name" value="P-loop containing nucleotide triphosphate hydrolases"/>
    <property type="match status" value="1"/>
</dbReference>
<evidence type="ECO:0000256" key="1">
    <source>
        <dbReference type="ARBA" id="ARBA00012417"/>
    </source>
</evidence>
<evidence type="ECO:0000256" key="4">
    <source>
        <dbReference type="ARBA" id="ARBA00022695"/>
    </source>
</evidence>
<dbReference type="SUPFAM" id="SSF52540">
    <property type="entry name" value="P-loop containing nucleoside triphosphate hydrolases"/>
    <property type="match status" value="1"/>
</dbReference>
<dbReference type="GO" id="GO:0003677">
    <property type="term" value="F:DNA binding"/>
    <property type="evidence" value="ECO:0007669"/>
    <property type="project" value="InterPro"/>
</dbReference>
<reference evidence="10" key="1">
    <citation type="submission" date="2021-03" db="EMBL/GenBank/DDBJ databases">
        <title>Roseibium sp. CAU 1637 isolated from Incheon.</title>
        <authorList>
            <person name="Kim W."/>
        </authorList>
    </citation>
    <scope>NUCLEOTIDE SEQUENCE</scope>
    <source>
        <strain evidence="10">CAU 1637</strain>
    </source>
</reference>
<proteinExistence type="inferred from homology"/>
<comment type="caution">
    <text evidence="10">The sequence shown here is derived from an EMBL/GenBank/DDBJ whole genome shotgun (WGS) entry which is preliminary data.</text>
</comment>
<dbReference type="EC" id="2.7.7.7" evidence="1"/>
<accession>A0A939ES82</accession>
<dbReference type="InterPro" id="IPR008921">
    <property type="entry name" value="DNA_pol3_clamp-load_cplx_C"/>
</dbReference>
<keyword evidence="3" id="KW-0808">Transferase</keyword>
<dbReference type="InterPro" id="IPR027417">
    <property type="entry name" value="P-loop_NTPase"/>
</dbReference>
<dbReference type="GO" id="GO:0006261">
    <property type="term" value="P:DNA-templated DNA replication"/>
    <property type="evidence" value="ECO:0007669"/>
    <property type="project" value="TreeGrafter"/>
</dbReference>